<dbReference type="Gene3D" id="2.40.160.20">
    <property type="match status" value="1"/>
</dbReference>
<dbReference type="RefSeq" id="WP_075532041.1">
    <property type="nucleotide sequence ID" value="NZ_CAWRCN010000034.1"/>
</dbReference>
<evidence type="ECO:0000313" key="4">
    <source>
        <dbReference type="EMBL" id="SGZ01035.1"/>
    </source>
</evidence>
<reference evidence="4 5" key="1">
    <citation type="submission" date="2016-11" db="EMBL/GenBank/DDBJ databases">
        <authorList>
            <person name="Klemetsen T."/>
        </authorList>
    </citation>
    <scope>NUCLEOTIDE SEQUENCE [LARGE SCALE GENOMIC DNA]</scope>
    <source>
        <strain evidence="4">MT 2528</strain>
    </source>
</reference>
<organism evidence="4 5">
    <name type="scientific">Moritella viscosa</name>
    <dbReference type="NCBI Taxonomy" id="80854"/>
    <lineage>
        <taxon>Bacteria</taxon>
        <taxon>Pseudomonadati</taxon>
        <taxon>Pseudomonadota</taxon>
        <taxon>Gammaproteobacteria</taxon>
        <taxon>Alteromonadales</taxon>
        <taxon>Moritellaceae</taxon>
        <taxon>Moritella</taxon>
    </lineage>
</organism>
<dbReference type="InterPro" id="IPR027385">
    <property type="entry name" value="Beta-barrel_OMP"/>
</dbReference>
<gene>
    <name evidence="4" type="ORF">MT2528_4150</name>
</gene>
<feature type="chain" id="PRO_5046957049" evidence="2">
    <location>
        <begin position="20"/>
        <end position="177"/>
    </location>
</feature>
<sequence length="177" mass="19592">MFKKVILLALFSFSFSIFASEHQINLGLGGATLEGKDDDDIGFAANINYAYQFHPYLSLELGRMESEGVFTSIFSNMEESIEYSATYLGVKAHYYPVSFFNVYALGGANYSEVEKSKKVKSTGATITSSNDGINAYFGAGAEFVFFNNVGLGLEYRTFFLSKDYKSNAVLANLSFKF</sequence>
<evidence type="ECO:0000256" key="1">
    <source>
        <dbReference type="ARBA" id="ARBA00022729"/>
    </source>
</evidence>
<evidence type="ECO:0000313" key="5">
    <source>
        <dbReference type="Proteomes" id="UP000182660"/>
    </source>
</evidence>
<comment type="caution">
    <text evidence="4">The sequence shown here is derived from an EMBL/GenBank/DDBJ whole genome shotgun (WGS) entry which is preliminary data.</text>
</comment>
<keyword evidence="5" id="KW-1185">Reference proteome</keyword>
<evidence type="ECO:0000256" key="2">
    <source>
        <dbReference type="SAM" id="SignalP"/>
    </source>
</evidence>
<dbReference type="SUPFAM" id="SSF56925">
    <property type="entry name" value="OMPA-like"/>
    <property type="match status" value="1"/>
</dbReference>
<feature type="signal peptide" evidence="2">
    <location>
        <begin position="1"/>
        <end position="19"/>
    </location>
</feature>
<evidence type="ECO:0000259" key="3">
    <source>
        <dbReference type="Pfam" id="PF13505"/>
    </source>
</evidence>
<keyword evidence="1 2" id="KW-0732">Signal</keyword>
<proteinExistence type="predicted"/>
<protein>
    <submittedName>
        <fullName evidence="4">Outer membrane protein</fullName>
    </submittedName>
</protein>
<dbReference type="EMBL" id="FPLJ01000103">
    <property type="protein sequence ID" value="SGZ01035.1"/>
    <property type="molecule type" value="Genomic_DNA"/>
</dbReference>
<feature type="domain" description="Outer membrane protein beta-barrel" evidence="3">
    <location>
        <begin position="6"/>
        <end position="177"/>
    </location>
</feature>
<dbReference type="Pfam" id="PF13505">
    <property type="entry name" value="OMP_b-brl"/>
    <property type="match status" value="1"/>
</dbReference>
<accession>A0ABY1HM57</accession>
<dbReference type="Proteomes" id="UP000182660">
    <property type="component" value="Unassembled WGS sequence"/>
</dbReference>
<name>A0ABY1HM57_9GAMM</name>
<dbReference type="InterPro" id="IPR011250">
    <property type="entry name" value="OMP/PagP_B-barrel"/>
</dbReference>